<dbReference type="CDD" id="cd05251">
    <property type="entry name" value="NmrA_like_SDR_a"/>
    <property type="match status" value="1"/>
</dbReference>
<dbReference type="PANTHER" id="PTHR42748:SF30">
    <property type="entry name" value="NMRA-LIKE DOMAIN-CONTAINING PROTEIN"/>
    <property type="match status" value="1"/>
</dbReference>
<comment type="similarity">
    <text evidence="1">Belongs to the NmrA-type oxidoreductase family.</text>
</comment>
<dbReference type="EMBL" id="KI669495">
    <property type="protein sequence ID" value="OCF36608.1"/>
    <property type="molecule type" value="Genomic_DNA"/>
</dbReference>
<dbReference type="STRING" id="1296120.A0A1B9GZZ4"/>
<evidence type="ECO:0000259" key="4">
    <source>
        <dbReference type="Pfam" id="PF05368"/>
    </source>
</evidence>
<organism evidence="5 6">
    <name type="scientific">Kwoniella heveanensis BCC8398</name>
    <dbReference type="NCBI Taxonomy" id="1296120"/>
    <lineage>
        <taxon>Eukaryota</taxon>
        <taxon>Fungi</taxon>
        <taxon>Dikarya</taxon>
        <taxon>Basidiomycota</taxon>
        <taxon>Agaricomycotina</taxon>
        <taxon>Tremellomycetes</taxon>
        <taxon>Tremellales</taxon>
        <taxon>Cryptococcaceae</taxon>
        <taxon>Kwoniella</taxon>
    </lineage>
</organism>
<dbReference type="Proteomes" id="UP000092666">
    <property type="component" value="Unassembled WGS sequence"/>
</dbReference>
<gene>
    <name evidence="5" type="ORF">I316_01860</name>
</gene>
<keyword evidence="3" id="KW-0560">Oxidoreductase</keyword>
<dbReference type="PANTHER" id="PTHR42748">
    <property type="entry name" value="NITROGEN METABOLITE REPRESSION PROTEIN NMRA FAMILY MEMBER"/>
    <property type="match status" value="1"/>
</dbReference>
<evidence type="ECO:0000256" key="2">
    <source>
        <dbReference type="ARBA" id="ARBA00022857"/>
    </source>
</evidence>
<evidence type="ECO:0000313" key="6">
    <source>
        <dbReference type="Proteomes" id="UP000092666"/>
    </source>
</evidence>
<evidence type="ECO:0000313" key="5">
    <source>
        <dbReference type="EMBL" id="OCF36608.1"/>
    </source>
</evidence>
<dbReference type="AlphaFoldDB" id="A0A1B9GZZ4"/>
<dbReference type="Gene3D" id="3.40.50.720">
    <property type="entry name" value="NAD(P)-binding Rossmann-like Domain"/>
    <property type="match status" value="1"/>
</dbReference>
<protein>
    <recommendedName>
        <fullName evidence="4">NmrA-like domain-containing protein</fullName>
    </recommendedName>
</protein>
<dbReference type="SUPFAM" id="SSF51735">
    <property type="entry name" value="NAD(P)-binding Rossmann-fold domains"/>
    <property type="match status" value="1"/>
</dbReference>
<reference evidence="6" key="2">
    <citation type="submission" date="2013-12" db="EMBL/GenBank/DDBJ databases">
        <title>Evolution of pathogenesis and genome organization in the Tremellales.</title>
        <authorList>
            <person name="Cuomo C."/>
            <person name="Litvintseva A."/>
            <person name="Heitman J."/>
            <person name="Chen Y."/>
            <person name="Sun S."/>
            <person name="Springer D."/>
            <person name="Dromer F."/>
            <person name="Young S."/>
            <person name="Zeng Q."/>
            <person name="Chapman S."/>
            <person name="Gujja S."/>
            <person name="Saif S."/>
            <person name="Birren B."/>
        </authorList>
    </citation>
    <scope>NUCLEOTIDE SEQUENCE [LARGE SCALE GENOMIC DNA]</scope>
    <source>
        <strain evidence="6">BCC8398</strain>
    </source>
</reference>
<proteinExistence type="inferred from homology"/>
<keyword evidence="6" id="KW-1185">Reference proteome</keyword>
<dbReference type="OrthoDB" id="300709at2759"/>
<sequence length="311" mass="33475">MSSSNNANKTIVVFTATGAQGGSVVDSLLEGGYKVVGLTRNVEGKGASALKSKGVQVATADLADPSSYKDALKGAYGAFVNADFWSIFKDVNYDIPSAKKEETRQATEAIKAAHEAGVQHIVYSSLDDGTECAHWQSKADAAKWALDNGIPITNLLLTAYFENISSFGLLSAPKEENGPYVLGLPMPDNVKMYGVSVAQTGKWVKAAFDQPDKYKGKDLETCTSDLTIAEMADVLSKISGKKVVTNSLNNDAFYSDGLKQALGQELWDNWKLFVENKITRNVKESIAAAPGAWDFEAWAKQDEAVKKILGI</sequence>
<name>A0A1B9GZZ4_9TREE</name>
<evidence type="ECO:0000256" key="1">
    <source>
        <dbReference type="ARBA" id="ARBA00006328"/>
    </source>
</evidence>
<dbReference type="InterPro" id="IPR008030">
    <property type="entry name" value="NmrA-like"/>
</dbReference>
<dbReference type="InterPro" id="IPR036291">
    <property type="entry name" value="NAD(P)-bd_dom_sf"/>
</dbReference>
<keyword evidence="2" id="KW-0521">NADP</keyword>
<dbReference type="Pfam" id="PF05368">
    <property type="entry name" value="NmrA"/>
    <property type="match status" value="1"/>
</dbReference>
<evidence type="ECO:0000256" key="3">
    <source>
        <dbReference type="ARBA" id="ARBA00023002"/>
    </source>
</evidence>
<dbReference type="InterPro" id="IPR051164">
    <property type="entry name" value="NmrA-like_oxidored"/>
</dbReference>
<feature type="domain" description="NmrA-like" evidence="4">
    <location>
        <begin position="8"/>
        <end position="276"/>
    </location>
</feature>
<dbReference type="Gene3D" id="3.90.25.10">
    <property type="entry name" value="UDP-galactose 4-epimerase, domain 1"/>
    <property type="match status" value="1"/>
</dbReference>
<reference evidence="5 6" key="1">
    <citation type="submission" date="2013-07" db="EMBL/GenBank/DDBJ databases">
        <title>The Genome Sequence of Cryptococcus heveanensis BCC8398.</title>
        <authorList>
            <consortium name="The Broad Institute Genome Sequencing Platform"/>
            <person name="Cuomo C."/>
            <person name="Litvintseva A."/>
            <person name="Chen Y."/>
            <person name="Heitman J."/>
            <person name="Sun S."/>
            <person name="Springer D."/>
            <person name="Dromer F."/>
            <person name="Young S.K."/>
            <person name="Zeng Q."/>
            <person name="Gargeya S."/>
            <person name="Fitzgerald M."/>
            <person name="Abouelleil A."/>
            <person name="Alvarado L."/>
            <person name="Berlin A.M."/>
            <person name="Chapman S.B."/>
            <person name="Dewar J."/>
            <person name="Goldberg J."/>
            <person name="Griggs A."/>
            <person name="Gujja S."/>
            <person name="Hansen M."/>
            <person name="Howarth C."/>
            <person name="Imamovic A."/>
            <person name="Larimer J."/>
            <person name="McCowan C."/>
            <person name="Murphy C."/>
            <person name="Pearson M."/>
            <person name="Priest M."/>
            <person name="Roberts A."/>
            <person name="Saif S."/>
            <person name="Shea T."/>
            <person name="Sykes S."/>
            <person name="Wortman J."/>
            <person name="Nusbaum C."/>
            <person name="Birren B."/>
        </authorList>
    </citation>
    <scope>NUCLEOTIDE SEQUENCE [LARGE SCALE GENOMIC DNA]</scope>
    <source>
        <strain evidence="5 6">BCC8398</strain>
    </source>
</reference>
<accession>A0A1B9GZZ4</accession>
<dbReference type="GO" id="GO:0016491">
    <property type="term" value="F:oxidoreductase activity"/>
    <property type="evidence" value="ECO:0007669"/>
    <property type="project" value="UniProtKB-KW"/>
</dbReference>
<dbReference type="GO" id="GO:0005634">
    <property type="term" value="C:nucleus"/>
    <property type="evidence" value="ECO:0007669"/>
    <property type="project" value="TreeGrafter"/>
</dbReference>